<organism evidence="11">
    <name type="scientific">Enterobius vermicularis</name>
    <name type="common">Human pinworm</name>
    <dbReference type="NCBI Taxonomy" id="51028"/>
    <lineage>
        <taxon>Eukaryota</taxon>
        <taxon>Metazoa</taxon>
        <taxon>Ecdysozoa</taxon>
        <taxon>Nematoda</taxon>
        <taxon>Chromadorea</taxon>
        <taxon>Rhabditida</taxon>
        <taxon>Spirurina</taxon>
        <taxon>Oxyuridomorpha</taxon>
        <taxon>Oxyuroidea</taxon>
        <taxon>Oxyuridae</taxon>
        <taxon>Enterobius</taxon>
    </lineage>
</organism>
<keyword evidence="7" id="KW-0143">Chaperone</keyword>
<evidence type="ECO:0000256" key="3">
    <source>
        <dbReference type="ARBA" id="ARBA00022729"/>
    </source>
</evidence>
<dbReference type="Pfam" id="PF00012">
    <property type="entry name" value="HSP70"/>
    <property type="match status" value="1"/>
</dbReference>
<evidence type="ECO:0000256" key="4">
    <source>
        <dbReference type="ARBA" id="ARBA00022741"/>
    </source>
</evidence>
<dbReference type="Gene3D" id="3.30.420.40">
    <property type="match status" value="1"/>
</dbReference>
<sequence>MRNVKFFDLGYCEGKVQSNCPFSQPSQSLGLIFCEAIEALLAAISIDFGSQFLKVALVKPGVPMEIVLNRESRRKTPNLIGLKSDERFFGDAALSFAVKNPKNSYAHLIDLLGKNVNNPIVALYQSRFPFVKIVPDDARKTVQFVINEEKYGVETLVAMILNHARKLAEDFAEQTIEDVVITVPAFFNQAERRAMVKAAEIAGLNLLQVTTALCISDTYVYGPFDAKWHTFPDGVSGFFILCLLVAPDT</sequence>
<evidence type="ECO:0000256" key="1">
    <source>
        <dbReference type="ARBA" id="ARBA00004319"/>
    </source>
</evidence>
<keyword evidence="3" id="KW-0732">Signal</keyword>
<dbReference type="PANTHER" id="PTHR45639">
    <property type="entry name" value="HSC70CB, ISOFORM G-RELATED"/>
    <property type="match status" value="1"/>
</dbReference>
<protein>
    <recommendedName>
        <fullName evidence="8">Hypoxia up-regulated protein 1</fullName>
    </recommendedName>
</protein>
<evidence type="ECO:0000256" key="5">
    <source>
        <dbReference type="ARBA" id="ARBA00022824"/>
    </source>
</evidence>
<evidence type="ECO:0000256" key="7">
    <source>
        <dbReference type="ARBA" id="ARBA00023186"/>
    </source>
</evidence>
<gene>
    <name evidence="9" type="ORF">EVEC_LOCUS7863</name>
</gene>
<keyword evidence="6" id="KW-0067">ATP-binding</keyword>
<dbReference type="WBParaSite" id="EVEC_0000837901-mRNA-1">
    <property type="protein sequence ID" value="EVEC_0000837901-mRNA-1"/>
    <property type="gene ID" value="EVEC_0000837901"/>
</dbReference>
<dbReference type="PRINTS" id="PR00301">
    <property type="entry name" value="HEATSHOCK70"/>
</dbReference>
<keyword evidence="4" id="KW-0547">Nucleotide-binding</keyword>
<keyword evidence="5" id="KW-0256">Endoplasmic reticulum</keyword>
<dbReference type="InterPro" id="IPR013126">
    <property type="entry name" value="Hsp_70_fam"/>
</dbReference>
<dbReference type="OrthoDB" id="10262720at2759"/>
<dbReference type="GO" id="GO:0030968">
    <property type="term" value="P:endoplasmic reticulum unfolded protein response"/>
    <property type="evidence" value="ECO:0007669"/>
    <property type="project" value="TreeGrafter"/>
</dbReference>
<dbReference type="GO" id="GO:0005788">
    <property type="term" value="C:endoplasmic reticulum lumen"/>
    <property type="evidence" value="ECO:0007669"/>
    <property type="project" value="UniProtKB-SubCell"/>
</dbReference>
<dbReference type="FunFam" id="3.30.30.30:FF:000004">
    <property type="entry name" value="hypoxia up-regulated protein 1"/>
    <property type="match status" value="1"/>
</dbReference>
<evidence type="ECO:0000256" key="6">
    <source>
        <dbReference type="ARBA" id="ARBA00022840"/>
    </source>
</evidence>
<name>A0A0N4VCS4_ENTVE</name>
<reference evidence="11" key="1">
    <citation type="submission" date="2017-02" db="UniProtKB">
        <authorList>
            <consortium name="WormBaseParasite"/>
        </authorList>
    </citation>
    <scope>IDENTIFICATION</scope>
</reference>
<reference evidence="9 10" key="2">
    <citation type="submission" date="2018-10" db="EMBL/GenBank/DDBJ databases">
        <authorList>
            <consortium name="Pathogen Informatics"/>
        </authorList>
    </citation>
    <scope>NUCLEOTIDE SEQUENCE [LARGE SCALE GENOMIC DNA]</scope>
</reference>
<dbReference type="SUPFAM" id="SSF53067">
    <property type="entry name" value="Actin-like ATPase domain"/>
    <property type="match status" value="1"/>
</dbReference>
<dbReference type="Proteomes" id="UP000274131">
    <property type="component" value="Unassembled WGS sequence"/>
</dbReference>
<dbReference type="GO" id="GO:0034663">
    <property type="term" value="C:endoplasmic reticulum chaperone complex"/>
    <property type="evidence" value="ECO:0007669"/>
    <property type="project" value="TreeGrafter"/>
</dbReference>
<evidence type="ECO:0000256" key="8">
    <source>
        <dbReference type="ARBA" id="ARBA00040503"/>
    </source>
</evidence>
<dbReference type="Gene3D" id="3.30.30.30">
    <property type="match status" value="1"/>
</dbReference>
<comment type="similarity">
    <text evidence="2">Belongs to the heat shock protein 70 family.</text>
</comment>
<accession>A0A0N4VCS4</accession>
<evidence type="ECO:0000256" key="2">
    <source>
        <dbReference type="ARBA" id="ARBA00007381"/>
    </source>
</evidence>
<comment type="subcellular location">
    <subcellularLocation>
        <location evidence="1">Endoplasmic reticulum lumen</location>
    </subcellularLocation>
</comment>
<evidence type="ECO:0000313" key="10">
    <source>
        <dbReference type="Proteomes" id="UP000274131"/>
    </source>
</evidence>
<dbReference type="GO" id="GO:0140662">
    <property type="term" value="F:ATP-dependent protein folding chaperone"/>
    <property type="evidence" value="ECO:0007669"/>
    <property type="project" value="InterPro"/>
</dbReference>
<dbReference type="EMBL" id="UXUI01009133">
    <property type="protein sequence ID" value="VDD93112.1"/>
    <property type="molecule type" value="Genomic_DNA"/>
</dbReference>
<evidence type="ECO:0000313" key="9">
    <source>
        <dbReference type="EMBL" id="VDD93112.1"/>
    </source>
</evidence>
<dbReference type="PANTHER" id="PTHR45639:SF3">
    <property type="entry name" value="HYPOXIA UP-REGULATED PROTEIN 1"/>
    <property type="match status" value="1"/>
</dbReference>
<dbReference type="InterPro" id="IPR043129">
    <property type="entry name" value="ATPase_NBD"/>
</dbReference>
<dbReference type="STRING" id="51028.A0A0N4VCS4"/>
<dbReference type="GO" id="GO:0005524">
    <property type="term" value="F:ATP binding"/>
    <property type="evidence" value="ECO:0007669"/>
    <property type="project" value="UniProtKB-KW"/>
</dbReference>
<evidence type="ECO:0000313" key="11">
    <source>
        <dbReference type="WBParaSite" id="EVEC_0000837901-mRNA-1"/>
    </source>
</evidence>
<keyword evidence="10" id="KW-1185">Reference proteome</keyword>
<proteinExistence type="inferred from homology"/>
<dbReference type="AlphaFoldDB" id="A0A0N4VCS4"/>